<dbReference type="Proteomes" id="UP000026961">
    <property type="component" value="Chromosome 2"/>
</dbReference>
<reference evidence="1" key="1">
    <citation type="submission" date="2015-04" db="UniProtKB">
        <authorList>
            <consortium name="EnsemblPlants"/>
        </authorList>
    </citation>
    <scope>IDENTIFICATION</scope>
</reference>
<evidence type="ECO:0000313" key="2">
    <source>
        <dbReference type="Proteomes" id="UP000026961"/>
    </source>
</evidence>
<sequence length="88" mass="9703">MFSNFIGFSGKIRIWNPIFSSTLASSFSYIGVMNSAGAKINWSSSQKMLSDSFSRNCSTWRYTYGGSDDADTLPGSSLRTTLFLSMLT</sequence>
<dbReference type="HOGENOM" id="CLU_2472706_0_0_1"/>
<keyword evidence="2" id="KW-1185">Reference proteome</keyword>
<accession>A0A0D9YYK6</accession>
<name>A0A0D9YYK6_9ORYZ</name>
<reference evidence="1" key="2">
    <citation type="submission" date="2018-05" db="EMBL/GenBank/DDBJ databases">
        <title>OgluRS3 (Oryza glumaepatula Reference Sequence Version 3).</title>
        <authorList>
            <person name="Zhang J."/>
            <person name="Kudrna D."/>
            <person name="Lee S."/>
            <person name="Talag J."/>
            <person name="Welchert J."/>
            <person name="Wing R.A."/>
        </authorList>
    </citation>
    <scope>NUCLEOTIDE SEQUENCE [LARGE SCALE GENOMIC DNA]</scope>
</reference>
<proteinExistence type="predicted"/>
<dbReference type="Gramene" id="OGLUM02G34090.1">
    <property type="protein sequence ID" value="OGLUM02G34090.1"/>
    <property type="gene ID" value="OGLUM02G34090"/>
</dbReference>
<protein>
    <submittedName>
        <fullName evidence="1">Uncharacterized protein</fullName>
    </submittedName>
</protein>
<evidence type="ECO:0000313" key="1">
    <source>
        <dbReference type="EnsemblPlants" id="OGLUM02G34090.1"/>
    </source>
</evidence>
<dbReference type="AlphaFoldDB" id="A0A0D9YYK6"/>
<dbReference type="EnsemblPlants" id="OGLUM02G34090.1">
    <property type="protein sequence ID" value="OGLUM02G34090.1"/>
    <property type="gene ID" value="OGLUM02G34090"/>
</dbReference>
<organism evidence="1">
    <name type="scientific">Oryza glumipatula</name>
    <dbReference type="NCBI Taxonomy" id="40148"/>
    <lineage>
        <taxon>Eukaryota</taxon>
        <taxon>Viridiplantae</taxon>
        <taxon>Streptophyta</taxon>
        <taxon>Embryophyta</taxon>
        <taxon>Tracheophyta</taxon>
        <taxon>Spermatophyta</taxon>
        <taxon>Magnoliopsida</taxon>
        <taxon>Liliopsida</taxon>
        <taxon>Poales</taxon>
        <taxon>Poaceae</taxon>
        <taxon>BOP clade</taxon>
        <taxon>Oryzoideae</taxon>
        <taxon>Oryzeae</taxon>
        <taxon>Oryzinae</taxon>
        <taxon>Oryza</taxon>
    </lineage>
</organism>